<proteinExistence type="predicted"/>
<name>A0A2K1DXQ8_9FLAO</name>
<accession>A0A2K1DXQ8</accession>
<evidence type="ECO:0000259" key="1">
    <source>
        <dbReference type="Pfam" id="PF07484"/>
    </source>
</evidence>
<dbReference type="InterPro" id="IPR011083">
    <property type="entry name" value="Phage_tail_collar_dom"/>
</dbReference>
<dbReference type="Proteomes" id="UP000236641">
    <property type="component" value="Unassembled WGS sequence"/>
</dbReference>
<dbReference type="EMBL" id="POWF01000006">
    <property type="protein sequence ID" value="PNQ72805.1"/>
    <property type="molecule type" value="Genomic_DNA"/>
</dbReference>
<reference evidence="2 3" key="1">
    <citation type="submission" date="2018-01" db="EMBL/GenBank/DDBJ databases">
        <title>The draft genome of Hanstruepera neustonica JCM19743.</title>
        <authorList>
            <person name="He R.-H."/>
            <person name="Du Z.-J."/>
        </authorList>
    </citation>
    <scope>NUCLEOTIDE SEQUENCE [LARGE SCALE GENOMIC DNA]</scope>
    <source>
        <strain evidence="2 3">JCM19743</strain>
    </source>
</reference>
<evidence type="ECO:0000313" key="2">
    <source>
        <dbReference type="EMBL" id="PNQ72805.1"/>
    </source>
</evidence>
<organism evidence="2 3">
    <name type="scientific">Hanstruepera neustonica</name>
    <dbReference type="NCBI Taxonomy" id="1445657"/>
    <lineage>
        <taxon>Bacteria</taxon>
        <taxon>Pseudomonadati</taxon>
        <taxon>Bacteroidota</taxon>
        <taxon>Flavobacteriia</taxon>
        <taxon>Flavobacteriales</taxon>
        <taxon>Flavobacteriaceae</taxon>
        <taxon>Hanstruepera</taxon>
    </lineage>
</organism>
<dbReference type="AlphaFoldDB" id="A0A2K1DXQ8"/>
<dbReference type="Gene3D" id="3.90.1340.10">
    <property type="entry name" value="Phage tail collar domain"/>
    <property type="match status" value="1"/>
</dbReference>
<keyword evidence="3" id="KW-1185">Reference proteome</keyword>
<gene>
    <name evidence="2" type="ORF">C1T31_09855</name>
</gene>
<protein>
    <submittedName>
        <fullName evidence="2">Phage tail protein</fullName>
    </submittedName>
</protein>
<sequence length="178" mass="18622">MSIGTIQAQEPFIGEIRMFGGNFAPSGWAFCDGQLLPINQHQALFSLLGTTYGGDGRTTFGLPDLRGRFAMHAGNGPGLTARPQGQTSGSESHLLTSNNLPSHSHVVAIPTAEEGDTDLPNGNNLSGNGINGFKASSDNTLGTFNSGNTGGNTSVDHMPPYTTVRYIIALNGIFPSRS</sequence>
<feature type="domain" description="Phage tail collar" evidence="1">
    <location>
        <begin position="14"/>
        <end position="69"/>
    </location>
</feature>
<dbReference type="OrthoDB" id="9810174at2"/>
<dbReference type="SUPFAM" id="SSF88874">
    <property type="entry name" value="Receptor-binding domain of short tail fibre protein gp12"/>
    <property type="match status" value="1"/>
</dbReference>
<dbReference type="Pfam" id="PF07484">
    <property type="entry name" value="Collar"/>
    <property type="match status" value="1"/>
</dbReference>
<dbReference type="InterPro" id="IPR037053">
    <property type="entry name" value="Phage_tail_collar_dom_sf"/>
</dbReference>
<comment type="caution">
    <text evidence="2">The sequence shown here is derived from an EMBL/GenBank/DDBJ whole genome shotgun (WGS) entry which is preliminary data.</text>
</comment>
<evidence type="ECO:0000313" key="3">
    <source>
        <dbReference type="Proteomes" id="UP000236641"/>
    </source>
</evidence>